<dbReference type="GO" id="GO:0016788">
    <property type="term" value="F:hydrolase activity, acting on ester bonds"/>
    <property type="evidence" value="ECO:0007669"/>
    <property type="project" value="InterPro"/>
</dbReference>
<feature type="binding site" evidence="3">
    <location>
        <position position="93"/>
    </location>
    <ligand>
        <name>a divalent metal cation</name>
        <dbReference type="ChEBI" id="CHEBI:60240"/>
        <label>1</label>
    </ligand>
</feature>
<dbReference type="InterPro" id="IPR015991">
    <property type="entry name" value="TatD/YcfH-like"/>
</dbReference>
<evidence type="ECO:0000256" key="2">
    <source>
        <dbReference type="ARBA" id="ARBA00022801"/>
    </source>
</evidence>
<protein>
    <submittedName>
        <fullName evidence="4">DNase</fullName>
    </submittedName>
</protein>
<dbReference type="SUPFAM" id="SSF51556">
    <property type="entry name" value="Metallo-dependent hydrolases"/>
    <property type="match status" value="1"/>
</dbReference>
<dbReference type="GO" id="GO:0046872">
    <property type="term" value="F:metal ion binding"/>
    <property type="evidence" value="ECO:0007669"/>
    <property type="project" value="UniProtKB-KW"/>
</dbReference>
<keyword evidence="5" id="KW-1185">Reference proteome</keyword>
<dbReference type="PANTHER" id="PTHR46124:SF2">
    <property type="entry name" value="D-AMINOACYL-TRNA DEACYLASE"/>
    <property type="match status" value="1"/>
</dbReference>
<dbReference type="GO" id="GO:0004536">
    <property type="term" value="F:DNA nuclease activity"/>
    <property type="evidence" value="ECO:0007669"/>
    <property type="project" value="InterPro"/>
</dbReference>
<dbReference type="InterPro" id="IPR018228">
    <property type="entry name" value="DNase_TatD-rel_CS"/>
</dbReference>
<dbReference type="PROSITE" id="PS01091">
    <property type="entry name" value="TATD_3"/>
    <property type="match status" value="1"/>
</dbReference>
<dbReference type="CDD" id="cd01310">
    <property type="entry name" value="TatD_DNAse"/>
    <property type="match status" value="1"/>
</dbReference>
<feature type="binding site" evidence="3">
    <location>
        <position position="7"/>
    </location>
    <ligand>
        <name>a divalent metal cation</name>
        <dbReference type="ChEBI" id="CHEBI:60240"/>
        <label>1</label>
    </ligand>
</feature>
<reference evidence="4 5" key="1">
    <citation type="journal article" date="2015" name="Genome Announc.">
        <title>Expanding the biotechnology potential of lactobacilli through comparative genomics of 213 strains and associated genera.</title>
        <authorList>
            <person name="Sun Z."/>
            <person name="Harris H.M."/>
            <person name="McCann A."/>
            <person name="Guo C."/>
            <person name="Argimon S."/>
            <person name="Zhang W."/>
            <person name="Yang X."/>
            <person name="Jeffery I.B."/>
            <person name="Cooney J.C."/>
            <person name="Kagawa T.F."/>
            <person name="Liu W."/>
            <person name="Song Y."/>
            <person name="Salvetti E."/>
            <person name="Wrobel A."/>
            <person name="Rasinkangas P."/>
            <person name="Parkhill J."/>
            <person name="Rea M.C."/>
            <person name="O'Sullivan O."/>
            <person name="Ritari J."/>
            <person name="Douillard F.P."/>
            <person name="Paul Ross R."/>
            <person name="Yang R."/>
            <person name="Briner A.E."/>
            <person name="Felis G.E."/>
            <person name="de Vos W.M."/>
            <person name="Barrangou R."/>
            <person name="Klaenhammer T.R."/>
            <person name="Caufield P.W."/>
            <person name="Cui Y."/>
            <person name="Zhang H."/>
            <person name="O'Toole P.W."/>
        </authorList>
    </citation>
    <scope>NUCLEOTIDE SEQUENCE [LARGE SCALE GENOMIC DNA]</scope>
    <source>
        <strain evidence="4 5">DSM 16045</strain>
    </source>
</reference>
<comment type="caution">
    <text evidence="4">The sequence shown here is derived from an EMBL/GenBank/DDBJ whole genome shotgun (WGS) entry which is preliminary data.</text>
</comment>
<name>A0A0R1VPQ1_9LACO</name>
<dbReference type="PATRIC" id="fig|1423749.3.peg.30"/>
<keyword evidence="2" id="KW-0378">Hydrolase</keyword>
<feature type="binding site" evidence="3">
    <location>
        <position position="9"/>
    </location>
    <ligand>
        <name>a divalent metal cation</name>
        <dbReference type="ChEBI" id="CHEBI:60240"/>
        <label>1</label>
    </ligand>
</feature>
<organism evidence="4 5">
    <name type="scientific">Limosilactobacillus gastricus DSM 16045</name>
    <dbReference type="NCBI Taxonomy" id="1423749"/>
    <lineage>
        <taxon>Bacteria</taxon>
        <taxon>Bacillati</taxon>
        <taxon>Bacillota</taxon>
        <taxon>Bacilli</taxon>
        <taxon>Lactobacillales</taxon>
        <taxon>Lactobacillaceae</taxon>
        <taxon>Limosilactobacillus</taxon>
    </lineage>
</organism>
<feature type="binding site" evidence="3">
    <location>
        <position position="129"/>
    </location>
    <ligand>
        <name>a divalent metal cation</name>
        <dbReference type="ChEBI" id="CHEBI:60240"/>
        <label>2</label>
    </ligand>
</feature>
<dbReference type="InterPro" id="IPR001130">
    <property type="entry name" value="TatD-like"/>
</dbReference>
<dbReference type="RefSeq" id="WP_056936521.1">
    <property type="nucleotide sequence ID" value="NZ_AZFN01000001.1"/>
</dbReference>
<dbReference type="EMBL" id="AZFN01000001">
    <property type="protein sequence ID" value="KRM03660.1"/>
    <property type="molecule type" value="Genomic_DNA"/>
</dbReference>
<proteinExistence type="predicted"/>
<evidence type="ECO:0000313" key="5">
    <source>
        <dbReference type="Proteomes" id="UP000051739"/>
    </source>
</evidence>
<sequence length="257" mass="29253">MGIYDSHTHLNDEPFFDDVPAFLARAQHYQVTEMNIVGSNQLLNQRALELAHRYHQLHAVIGWHPEEFSDYQVATLDQLANQLADPAVVAVGEIGLDYYWDQDHHELQKQMLLDQISLAQQFHLPIVIHCREALAELYDILKMTDISAIGGVMHSFSGDVDWAKKFLDLGMYLSFSGVVTFNSAHEVQASAQYVPADRLLVETDAPYLTPMPYRGKQNEPAFTAFVVEKLAQLRQVEPDELAQVTTENARQLFKKRD</sequence>
<accession>A0A0R1VPQ1</accession>
<dbReference type="PIRSF" id="PIRSF005902">
    <property type="entry name" value="DNase_TatD"/>
    <property type="match status" value="1"/>
</dbReference>
<dbReference type="FunFam" id="3.20.20.140:FF:000005">
    <property type="entry name" value="TatD family hydrolase"/>
    <property type="match status" value="1"/>
</dbReference>
<dbReference type="NCBIfam" id="TIGR00010">
    <property type="entry name" value="YchF/TatD family DNA exonuclease"/>
    <property type="match status" value="1"/>
</dbReference>
<dbReference type="AlphaFoldDB" id="A0A0R1VPQ1"/>
<feature type="binding site" evidence="3">
    <location>
        <position position="154"/>
    </location>
    <ligand>
        <name>a divalent metal cation</name>
        <dbReference type="ChEBI" id="CHEBI:60240"/>
        <label>2</label>
    </ligand>
</feature>
<dbReference type="Pfam" id="PF01026">
    <property type="entry name" value="TatD_DNase"/>
    <property type="match status" value="1"/>
</dbReference>
<gene>
    <name evidence="4" type="ORF">FC60_GL000030</name>
</gene>
<keyword evidence="1 3" id="KW-0479">Metal-binding</keyword>
<dbReference type="Gene3D" id="3.20.20.140">
    <property type="entry name" value="Metal-dependent hydrolases"/>
    <property type="match status" value="1"/>
</dbReference>
<evidence type="ECO:0000256" key="3">
    <source>
        <dbReference type="PIRSR" id="PIRSR005902-1"/>
    </source>
</evidence>
<feature type="binding site" evidence="3">
    <location>
        <position position="204"/>
    </location>
    <ligand>
        <name>a divalent metal cation</name>
        <dbReference type="ChEBI" id="CHEBI:60240"/>
        <label>1</label>
    </ligand>
</feature>
<dbReference type="InterPro" id="IPR032466">
    <property type="entry name" value="Metal_Hydrolase"/>
</dbReference>
<dbReference type="PANTHER" id="PTHR46124">
    <property type="entry name" value="D-AMINOACYL-TRNA DEACYLASE"/>
    <property type="match status" value="1"/>
</dbReference>
<evidence type="ECO:0000256" key="1">
    <source>
        <dbReference type="ARBA" id="ARBA00022723"/>
    </source>
</evidence>
<dbReference type="PROSITE" id="PS01137">
    <property type="entry name" value="TATD_1"/>
    <property type="match status" value="1"/>
</dbReference>
<dbReference type="GO" id="GO:0005829">
    <property type="term" value="C:cytosol"/>
    <property type="evidence" value="ECO:0007669"/>
    <property type="project" value="TreeGrafter"/>
</dbReference>
<evidence type="ECO:0000313" key="4">
    <source>
        <dbReference type="EMBL" id="KRM03660.1"/>
    </source>
</evidence>
<dbReference type="Proteomes" id="UP000051739">
    <property type="component" value="Unassembled WGS sequence"/>
</dbReference>